<evidence type="ECO:0000256" key="4">
    <source>
        <dbReference type="ARBA" id="ARBA00022475"/>
    </source>
</evidence>
<dbReference type="PANTHER" id="PTHR43553:SF24">
    <property type="entry name" value="ENERGY-COUPLING FACTOR TRANSPORTER ATP-BINDING PROTEIN ECFA1"/>
    <property type="match status" value="1"/>
</dbReference>
<reference evidence="10 11" key="1">
    <citation type="submission" date="2019-05" db="EMBL/GenBank/DDBJ databases">
        <authorList>
            <person name="Narsing Rao M.P."/>
            <person name="Li W.J."/>
        </authorList>
    </citation>
    <scope>NUCLEOTIDE SEQUENCE [LARGE SCALE GENOMIC DNA]</scope>
    <source>
        <strain evidence="10 11">SYSU_K30003</strain>
    </source>
</reference>
<dbReference type="EMBL" id="VCIW01000033">
    <property type="protein sequence ID" value="TLS48573.1"/>
    <property type="molecule type" value="Genomic_DNA"/>
</dbReference>
<name>A0A5R9G760_9BACL</name>
<dbReference type="PANTHER" id="PTHR43553">
    <property type="entry name" value="HEAVY METAL TRANSPORTER"/>
    <property type="match status" value="1"/>
</dbReference>
<evidence type="ECO:0000256" key="6">
    <source>
        <dbReference type="ARBA" id="ARBA00022840"/>
    </source>
</evidence>
<evidence type="ECO:0000256" key="8">
    <source>
        <dbReference type="ARBA" id="ARBA00023136"/>
    </source>
</evidence>
<dbReference type="InterPro" id="IPR027417">
    <property type="entry name" value="P-loop_NTPase"/>
</dbReference>
<accession>A0A5R9G760</accession>
<dbReference type="InterPro" id="IPR017871">
    <property type="entry name" value="ABC_transporter-like_CS"/>
</dbReference>
<dbReference type="SUPFAM" id="SSF52540">
    <property type="entry name" value="P-loop containing nucleoside triphosphate hydrolases"/>
    <property type="match status" value="1"/>
</dbReference>
<comment type="caution">
    <text evidence="10">The sequence shown here is derived from an EMBL/GenBank/DDBJ whole genome shotgun (WGS) entry which is preliminary data.</text>
</comment>
<dbReference type="PROSITE" id="PS00211">
    <property type="entry name" value="ABC_TRANSPORTER_1"/>
    <property type="match status" value="1"/>
</dbReference>
<dbReference type="InterPro" id="IPR015856">
    <property type="entry name" value="ABC_transpr_CbiO/EcfA_su"/>
</dbReference>
<keyword evidence="7" id="KW-1278">Translocase</keyword>
<evidence type="ECO:0000256" key="1">
    <source>
        <dbReference type="ARBA" id="ARBA00004202"/>
    </source>
</evidence>
<evidence type="ECO:0000256" key="2">
    <source>
        <dbReference type="ARBA" id="ARBA00005417"/>
    </source>
</evidence>
<feature type="domain" description="ABC transporter" evidence="9">
    <location>
        <begin position="2"/>
        <end position="237"/>
    </location>
</feature>
<comment type="subcellular location">
    <subcellularLocation>
        <location evidence="1">Cell membrane</location>
        <topology evidence="1">Peripheral membrane protein</topology>
    </subcellularLocation>
</comment>
<keyword evidence="4" id="KW-1003">Cell membrane</keyword>
<dbReference type="Pfam" id="PF00005">
    <property type="entry name" value="ABC_tran"/>
    <property type="match status" value="1"/>
</dbReference>
<dbReference type="GO" id="GO:0005524">
    <property type="term" value="F:ATP binding"/>
    <property type="evidence" value="ECO:0007669"/>
    <property type="project" value="UniProtKB-KW"/>
</dbReference>
<evidence type="ECO:0000313" key="11">
    <source>
        <dbReference type="Proteomes" id="UP000309676"/>
    </source>
</evidence>
<dbReference type="InterPro" id="IPR050095">
    <property type="entry name" value="ECF_ABC_transporter_ATP-bd"/>
</dbReference>
<dbReference type="RefSeq" id="WP_138198067.1">
    <property type="nucleotide sequence ID" value="NZ_VCIW01000033.1"/>
</dbReference>
<dbReference type="AlphaFoldDB" id="A0A5R9G760"/>
<organism evidence="10 11">
    <name type="scientific">Paenibacillus antri</name>
    <dbReference type="NCBI Taxonomy" id="2582848"/>
    <lineage>
        <taxon>Bacteria</taxon>
        <taxon>Bacillati</taxon>
        <taxon>Bacillota</taxon>
        <taxon>Bacilli</taxon>
        <taxon>Bacillales</taxon>
        <taxon>Paenibacillaceae</taxon>
        <taxon>Paenibacillus</taxon>
    </lineage>
</organism>
<dbReference type="Gene3D" id="3.40.50.300">
    <property type="entry name" value="P-loop containing nucleotide triphosphate hydrolases"/>
    <property type="match status" value="1"/>
</dbReference>
<keyword evidence="11" id="KW-1185">Reference proteome</keyword>
<gene>
    <name evidence="10" type="ORF">FE782_30135</name>
</gene>
<evidence type="ECO:0000313" key="10">
    <source>
        <dbReference type="EMBL" id="TLS48573.1"/>
    </source>
</evidence>
<keyword evidence="3" id="KW-0813">Transport</keyword>
<dbReference type="Proteomes" id="UP000309676">
    <property type="component" value="Unassembled WGS sequence"/>
</dbReference>
<proteinExistence type="inferred from homology"/>
<keyword evidence="8" id="KW-0472">Membrane</keyword>
<sequence>MIAYDNVTAAPRAAGARPVLDGVTLRIPEGQWVSVVGPNGSGKSTLLRLMNGLAAAQEGSIVVDGVELTQETVWTVRSKIGFVFQNPDSQSIGQTVAEDIVFGLENAGLDRETMRHRLYAHAERLGVSALLDRHPSRLSGGQKQRAALAAALATEPKIVLLDEATSMIDDAGKRDLLSLLRELRDSGQYTIVSVTHDTEELLASDRVVALNAGRIAADGSPRDVLARADVLDGCRQRAPFVRELAAALGERGIDVGDVWDDEGMVNALWSFASNA</sequence>
<comment type="similarity">
    <text evidence="2">Belongs to the ABC transporter superfamily.</text>
</comment>
<dbReference type="OrthoDB" id="9784332at2"/>
<dbReference type="InterPro" id="IPR003439">
    <property type="entry name" value="ABC_transporter-like_ATP-bd"/>
</dbReference>
<dbReference type="InterPro" id="IPR003593">
    <property type="entry name" value="AAA+_ATPase"/>
</dbReference>
<evidence type="ECO:0000256" key="3">
    <source>
        <dbReference type="ARBA" id="ARBA00022448"/>
    </source>
</evidence>
<dbReference type="GO" id="GO:0016887">
    <property type="term" value="F:ATP hydrolysis activity"/>
    <property type="evidence" value="ECO:0007669"/>
    <property type="project" value="InterPro"/>
</dbReference>
<evidence type="ECO:0000256" key="7">
    <source>
        <dbReference type="ARBA" id="ARBA00022967"/>
    </source>
</evidence>
<evidence type="ECO:0000259" key="9">
    <source>
        <dbReference type="PROSITE" id="PS50893"/>
    </source>
</evidence>
<keyword evidence="6 10" id="KW-0067">ATP-binding</keyword>
<dbReference type="GO" id="GO:0015087">
    <property type="term" value="F:cobalt ion transmembrane transporter activity"/>
    <property type="evidence" value="ECO:0007669"/>
    <property type="project" value="UniProtKB-ARBA"/>
</dbReference>
<dbReference type="FunFam" id="3.40.50.300:FF:000224">
    <property type="entry name" value="Energy-coupling factor transporter ATP-binding protein EcfA"/>
    <property type="match status" value="1"/>
</dbReference>
<dbReference type="PROSITE" id="PS50893">
    <property type="entry name" value="ABC_TRANSPORTER_2"/>
    <property type="match status" value="1"/>
</dbReference>
<dbReference type="GO" id="GO:0043190">
    <property type="term" value="C:ATP-binding cassette (ABC) transporter complex"/>
    <property type="evidence" value="ECO:0007669"/>
    <property type="project" value="TreeGrafter"/>
</dbReference>
<dbReference type="GO" id="GO:0042626">
    <property type="term" value="F:ATPase-coupled transmembrane transporter activity"/>
    <property type="evidence" value="ECO:0007669"/>
    <property type="project" value="TreeGrafter"/>
</dbReference>
<dbReference type="SMART" id="SM00382">
    <property type="entry name" value="AAA"/>
    <property type="match status" value="1"/>
</dbReference>
<keyword evidence="5" id="KW-0547">Nucleotide-binding</keyword>
<evidence type="ECO:0000256" key="5">
    <source>
        <dbReference type="ARBA" id="ARBA00022741"/>
    </source>
</evidence>
<dbReference type="CDD" id="cd03225">
    <property type="entry name" value="ABC_cobalt_CbiO_domain1"/>
    <property type="match status" value="1"/>
</dbReference>
<protein>
    <submittedName>
        <fullName evidence="10">ATP-binding cassette domain-containing protein</fullName>
    </submittedName>
</protein>